<name>A0A401Q8J1_SCYTO</name>
<dbReference type="EMBL" id="BFAA01025572">
    <property type="protein sequence ID" value="GCB81681.1"/>
    <property type="molecule type" value="Genomic_DNA"/>
</dbReference>
<feature type="region of interest" description="Disordered" evidence="1">
    <location>
        <begin position="174"/>
        <end position="245"/>
    </location>
</feature>
<evidence type="ECO:0000313" key="3">
    <source>
        <dbReference type="Proteomes" id="UP000288216"/>
    </source>
</evidence>
<feature type="compositionally biased region" description="Polar residues" evidence="1">
    <location>
        <begin position="1"/>
        <end position="19"/>
    </location>
</feature>
<feature type="compositionally biased region" description="Polar residues" evidence="1">
    <location>
        <begin position="428"/>
        <end position="440"/>
    </location>
</feature>
<feature type="compositionally biased region" description="Basic and acidic residues" evidence="1">
    <location>
        <begin position="223"/>
        <end position="245"/>
    </location>
</feature>
<evidence type="ECO:0000256" key="1">
    <source>
        <dbReference type="SAM" id="MobiDB-lite"/>
    </source>
</evidence>
<feature type="compositionally biased region" description="Basic and acidic residues" evidence="1">
    <location>
        <begin position="442"/>
        <end position="452"/>
    </location>
</feature>
<organism evidence="2 3">
    <name type="scientific">Scyliorhinus torazame</name>
    <name type="common">Cloudy catshark</name>
    <name type="synonym">Catulus torazame</name>
    <dbReference type="NCBI Taxonomy" id="75743"/>
    <lineage>
        <taxon>Eukaryota</taxon>
        <taxon>Metazoa</taxon>
        <taxon>Chordata</taxon>
        <taxon>Craniata</taxon>
        <taxon>Vertebrata</taxon>
        <taxon>Chondrichthyes</taxon>
        <taxon>Elasmobranchii</taxon>
        <taxon>Galeomorphii</taxon>
        <taxon>Galeoidea</taxon>
        <taxon>Carcharhiniformes</taxon>
        <taxon>Scyliorhinidae</taxon>
        <taxon>Scyliorhinus</taxon>
    </lineage>
</organism>
<sequence length="496" mass="52991">MHTSKSFSSALPQPLSSGESVPGSPTLSLSPGPATPWQTPAPELQSGTNSPLSTSPGSSAPTSPAGSVRPCTLHGLGPKPGNQRYKAGRRKSINSIPPSPLACTSSPTPQVPSPHRSPSPLPGYSKNIQAYPGKMLSPPTTVRHSIRVRAGDSPRSPLLKRVQSAEKLSAVYLADKKQSSSGKHAATSSGEGINETLQKECRNLGEVGEDQTLPDGQGPGENVGHDHVGTQKLRESTAEGHESDQDRVVMKKLIWSERRDSFKKQEAVQEVGVDAADVTTVAGEWERTKKDGGREGADRIEEKCSEHKAAWGKGIFGSDATSEEDSDLKEPSSLKSVPQIEVHKSGVESHQRGAVEWTCHVTSPIQGLCHDPVGQFSTGGSEMSSMRKQRAPTLRPEGQVLHTEVETLGAVHHPHQSDLPCCHGKTQTSLWTEGSPTQTGHHGKEAPTRSRESAMCTDTKLQSQSGKQEAHEDNTIASSSPAKKSTRNRKKGRVKD</sequence>
<feature type="region of interest" description="Disordered" evidence="1">
    <location>
        <begin position="1"/>
        <end position="139"/>
    </location>
</feature>
<evidence type="ECO:0000313" key="2">
    <source>
        <dbReference type="EMBL" id="GCB81681.1"/>
    </source>
</evidence>
<feature type="region of interest" description="Disordered" evidence="1">
    <location>
        <begin position="284"/>
        <end position="336"/>
    </location>
</feature>
<gene>
    <name evidence="2" type="ORF">scyTo_0023017</name>
</gene>
<keyword evidence="3" id="KW-1185">Reference proteome</keyword>
<feature type="compositionally biased region" description="Low complexity" evidence="1">
    <location>
        <begin position="46"/>
        <end position="67"/>
    </location>
</feature>
<reference evidence="2 3" key="1">
    <citation type="journal article" date="2018" name="Nat. Ecol. Evol.">
        <title>Shark genomes provide insights into elasmobranch evolution and the origin of vertebrates.</title>
        <authorList>
            <person name="Hara Y"/>
            <person name="Yamaguchi K"/>
            <person name="Onimaru K"/>
            <person name="Kadota M"/>
            <person name="Koyanagi M"/>
            <person name="Keeley SD"/>
            <person name="Tatsumi K"/>
            <person name="Tanaka K"/>
            <person name="Motone F"/>
            <person name="Kageyama Y"/>
            <person name="Nozu R"/>
            <person name="Adachi N"/>
            <person name="Nishimura O"/>
            <person name="Nakagawa R"/>
            <person name="Tanegashima C"/>
            <person name="Kiyatake I"/>
            <person name="Matsumoto R"/>
            <person name="Murakumo K"/>
            <person name="Nishida K"/>
            <person name="Terakita A"/>
            <person name="Kuratani S"/>
            <person name="Sato K"/>
            <person name="Hyodo S Kuraku.S."/>
        </authorList>
    </citation>
    <scope>NUCLEOTIDE SEQUENCE [LARGE SCALE GENOMIC DNA]</scope>
</reference>
<accession>A0A401Q8J1</accession>
<feature type="compositionally biased region" description="Pro residues" evidence="1">
    <location>
        <begin position="109"/>
        <end position="121"/>
    </location>
</feature>
<proteinExistence type="predicted"/>
<dbReference type="OrthoDB" id="9909215at2759"/>
<feature type="compositionally biased region" description="Basic residues" evidence="1">
    <location>
        <begin position="484"/>
        <end position="496"/>
    </location>
</feature>
<dbReference type="STRING" id="75743.A0A401Q8J1"/>
<comment type="caution">
    <text evidence="2">The sequence shown here is derived from an EMBL/GenBank/DDBJ whole genome shotgun (WGS) entry which is preliminary data.</text>
</comment>
<dbReference type="Proteomes" id="UP000288216">
    <property type="component" value="Unassembled WGS sequence"/>
</dbReference>
<feature type="compositionally biased region" description="Basic and acidic residues" evidence="1">
    <location>
        <begin position="284"/>
        <end position="309"/>
    </location>
</feature>
<feature type="compositionally biased region" description="Low complexity" evidence="1">
    <location>
        <begin position="22"/>
        <end position="36"/>
    </location>
</feature>
<dbReference type="AlphaFoldDB" id="A0A401Q8J1"/>
<feature type="compositionally biased region" description="Polar residues" evidence="1">
    <location>
        <begin position="179"/>
        <end position="191"/>
    </location>
</feature>
<feature type="region of interest" description="Disordered" evidence="1">
    <location>
        <begin position="428"/>
        <end position="496"/>
    </location>
</feature>
<protein>
    <submittedName>
        <fullName evidence="2">Uncharacterized protein</fullName>
    </submittedName>
</protein>